<dbReference type="Proteomes" id="UP000007383">
    <property type="component" value="Chromosome"/>
</dbReference>
<protein>
    <submittedName>
        <fullName evidence="1">Rrf2 family protein, putative transcriptional regulator</fullName>
    </submittedName>
</protein>
<dbReference type="KEGG" id="sfc:Spiaf_1355"/>
<dbReference type="eggNOG" id="COG1959">
    <property type="taxonomic scope" value="Bacteria"/>
</dbReference>
<dbReference type="SUPFAM" id="SSF46785">
    <property type="entry name" value="Winged helix' DNA-binding domain"/>
    <property type="match status" value="1"/>
</dbReference>
<dbReference type="InterPro" id="IPR036390">
    <property type="entry name" value="WH_DNA-bd_sf"/>
</dbReference>
<evidence type="ECO:0000313" key="1">
    <source>
        <dbReference type="EMBL" id="AFG37422.1"/>
    </source>
</evidence>
<dbReference type="GO" id="GO:0003700">
    <property type="term" value="F:DNA-binding transcription factor activity"/>
    <property type="evidence" value="ECO:0007669"/>
    <property type="project" value="TreeGrafter"/>
</dbReference>
<dbReference type="Pfam" id="PF02082">
    <property type="entry name" value="Rrf2"/>
    <property type="match status" value="1"/>
</dbReference>
<dbReference type="EMBL" id="CP003282">
    <property type="protein sequence ID" value="AFG37422.1"/>
    <property type="molecule type" value="Genomic_DNA"/>
</dbReference>
<accession>H9UIS9</accession>
<dbReference type="PROSITE" id="PS51197">
    <property type="entry name" value="HTH_RRF2_2"/>
    <property type="match status" value="1"/>
</dbReference>
<proteinExistence type="predicted"/>
<dbReference type="PROSITE" id="PS01332">
    <property type="entry name" value="HTH_RRF2_1"/>
    <property type="match status" value="1"/>
</dbReference>
<dbReference type="InterPro" id="IPR030489">
    <property type="entry name" value="TR_Rrf2-type_CS"/>
</dbReference>
<dbReference type="STRING" id="889378.Spiaf_1355"/>
<dbReference type="GO" id="GO:0005829">
    <property type="term" value="C:cytosol"/>
    <property type="evidence" value="ECO:0007669"/>
    <property type="project" value="TreeGrafter"/>
</dbReference>
<dbReference type="PANTHER" id="PTHR33221">
    <property type="entry name" value="WINGED HELIX-TURN-HELIX TRANSCRIPTIONAL REGULATOR, RRF2 FAMILY"/>
    <property type="match status" value="1"/>
</dbReference>
<organism evidence="1 2">
    <name type="scientific">Spirochaeta africana (strain ATCC 700263 / DSM 8902 / Z-7692)</name>
    <dbReference type="NCBI Taxonomy" id="889378"/>
    <lineage>
        <taxon>Bacteria</taxon>
        <taxon>Pseudomonadati</taxon>
        <taxon>Spirochaetota</taxon>
        <taxon>Spirochaetia</taxon>
        <taxon>Spirochaetales</taxon>
        <taxon>Spirochaetaceae</taxon>
        <taxon>Spirochaeta</taxon>
    </lineage>
</organism>
<dbReference type="HOGENOM" id="CLU_107144_0_1_12"/>
<dbReference type="InterPro" id="IPR036388">
    <property type="entry name" value="WH-like_DNA-bd_sf"/>
</dbReference>
<gene>
    <name evidence="1" type="ordered locus">Spiaf_1355</name>
</gene>
<keyword evidence="2" id="KW-1185">Reference proteome</keyword>
<name>H9UIS9_SPIAZ</name>
<dbReference type="InterPro" id="IPR000944">
    <property type="entry name" value="Tscrpt_reg_Rrf2"/>
</dbReference>
<reference evidence="2" key="1">
    <citation type="journal article" date="2013" name="Stand. Genomic Sci.">
        <title>Complete genome sequence of the halophilic bacterium Spirochaeta africana type strain (Z-7692(T)) from the alkaline Lake Magadi in the East African Rift.</title>
        <authorList>
            <person name="Liolos K."/>
            <person name="Abt B."/>
            <person name="Scheuner C."/>
            <person name="Teshima H."/>
            <person name="Held B."/>
            <person name="Lapidus A."/>
            <person name="Nolan M."/>
            <person name="Lucas S."/>
            <person name="Deshpande S."/>
            <person name="Cheng J.F."/>
            <person name="Tapia R."/>
            <person name="Goodwin L.A."/>
            <person name="Pitluck S."/>
            <person name="Pagani I."/>
            <person name="Ivanova N."/>
            <person name="Mavromatis K."/>
            <person name="Mikhailova N."/>
            <person name="Huntemann M."/>
            <person name="Pati A."/>
            <person name="Chen A."/>
            <person name="Palaniappan K."/>
            <person name="Land M."/>
            <person name="Rohde M."/>
            <person name="Tindall B.J."/>
            <person name="Detter J.C."/>
            <person name="Goker M."/>
            <person name="Bristow J."/>
            <person name="Eisen J.A."/>
            <person name="Markowitz V."/>
            <person name="Hugenholtz P."/>
            <person name="Woyke T."/>
            <person name="Klenk H.P."/>
            <person name="Kyrpides N.C."/>
        </authorList>
    </citation>
    <scope>NUCLEOTIDE SEQUENCE</scope>
    <source>
        <strain evidence="2">ATCC 700263 / DSM 8902 / Z-7692</strain>
    </source>
</reference>
<sequence length="168" mass="18365">MQVTTTMIDFFGEFAYLGQSPVSAAAAQEDYLFTLSSRGLYGLTAVLELGLRADTGPIQIKEIAAAHGIPQHYLEQILVALKKGGLVQSFRGNQGGYALNGRADQLRVYDVLACLEGELEVAPGVSGASRLGFYMTNIQKAIYRELDITIADLMQQYQESQQAFNYSI</sequence>
<evidence type="ECO:0000313" key="2">
    <source>
        <dbReference type="Proteomes" id="UP000007383"/>
    </source>
</evidence>
<dbReference type="PANTHER" id="PTHR33221:SF15">
    <property type="entry name" value="HTH-TYPE TRANSCRIPTIONAL REGULATOR YWGB-RELATED"/>
    <property type="match status" value="1"/>
</dbReference>
<dbReference type="PATRIC" id="fig|889378.3.peg.1356"/>
<dbReference type="AlphaFoldDB" id="H9UIS9"/>
<dbReference type="Gene3D" id="1.10.10.10">
    <property type="entry name" value="Winged helix-like DNA-binding domain superfamily/Winged helix DNA-binding domain"/>
    <property type="match status" value="1"/>
</dbReference>
<dbReference type="NCBIfam" id="TIGR00738">
    <property type="entry name" value="rrf2_super"/>
    <property type="match status" value="1"/>
</dbReference>